<dbReference type="KEGG" id="ela:UCREL1_2460"/>
<sequence>MAPIRRTTIAALVLHSLGYVAAAPVSQEAVTGTVSAAAPPATFDANPNIGPGGSSYQDSAHFRVYGAPSTGQADSALAMLEAAYSCFVDTLGWRSSGLSYNDDSDDDGPWTKVNVYSVATLTGAAGVMHSDYDTGMSWLEVVHDYVDVPGVTVHEFGHGLTYHEKYWVDQTRTGAWWETVANWVADTYKTSDLCATARSQHSQPTGDTEINLAKVIGDSFQVLVDGSADSGNYYEAWPFLTYLTANPDEFAGIGRDTMRELFRQYDRGSNETPLHALERLLGAGSAAATTVQDVVGRYWARMAYADIGHPTAQDVFLQQRGQLNYANLDAQGSGTWQVKSARQPRYFGANIVPLTTSGAATVEVQITASGGAPFSATLAVRDTGSGVARYVDLVDGAGSAEVAAGEEVSLVVANTPAALIQYDPFDLGSDVQAGLDYTVTISGATA</sequence>
<keyword evidence="3" id="KW-1185">Reference proteome</keyword>
<evidence type="ECO:0000313" key="3">
    <source>
        <dbReference type="Proteomes" id="UP000012174"/>
    </source>
</evidence>
<reference evidence="3" key="1">
    <citation type="journal article" date="2013" name="Genome Announc.">
        <title>Draft genome sequence of the grapevine dieback fungus Eutypa lata UCR-EL1.</title>
        <authorList>
            <person name="Blanco-Ulate B."/>
            <person name="Rolshausen P.E."/>
            <person name="Cantu D."/>
        </authorList>
    </citation>
    <scope>NUCLEOTIDE SEQUENCE [LARGE SCALE GENOMIC DNA]</scope>
    <source>
        <strain evidence="3">UCR-EL1</strain>
    </source>
</reference>
<dbReference type="Proteomes" id="UP000012174">
    <property type="component" value="Unassembled WGS sequence"/>
</dbReference>
<feature type="chain" id="PRO_5004085467" evidence="1">
    <location>
        <begin position="23"/>
        <end position="446"/>
    </location>
</feature>
<protein>
    <submittedName>
        <fullName evidence="2">Putative dockerin type 1 protein</fullName>
    </submittedName>
</protein>
<dbReference type="HOGENOM" id="CLU_042057_0_0_1"/>
<evidence type="ECO:0000256" key="1">
    <source>
        <dbReference type="SAM" id="SignalP"/>
    </source>
</evidence>
<dbReference type="InterPro" id="IPR045690">
    <property type="entry name" value="DUF6055"/>
</dbReference>
<gene>
    <name evidence="2" type="ORF">UCREL1_2460</name>
</gene>
<dbReference type="AlphaFoldDB" id="M7T1S3"/>
<evidence type="ECO:0000313" key="2">
    <source>
        <dbReference type="EMBL" id="EMR70502.1"/>
    </source>
</evidence>
<dbReference type="OMA" id="ATGAWWE"/>
<accession>M7T1S3</accession>
<organism evidence="2 3">
    <name type="scientific">Eutypa lata (strain UCR-EL1)</name>
    <name type="common">Grapevine dieback disease fungus</name>
    <name type="synonym">Eutypa armeniacae</name>
    <dbReference type="NCBI Taxonomy" id="1287681"/>
    <lineage>
        <taxon>Eukaryota</taxon>
        <taxon>Fungi</taxon>
        <taxon>Dikarya</taxon>
        <taxon>Ascomycota</taxon>
        <taxon>Pezizomycotina</taxon>
        <taxon>Sordariomycetes</taxon>
        <taxon>Xylariomycetidae</taxon>
        <taxon>Xylariales</taxon>
        <taxon>Diatrypaceae</taxon>
        <taxon>Eutypa</taxon>
    </lineage>
</organism>
<dbReference type="Pfam" id="PF19527">
    <property type="entry name" value="DUF6055"/>
    <property type="match status" value="1"/>
</dbReference>
<dbReference type="EMBL" id="KB705852">
    <property type="protein sequence ID" value="EMR70502.1"/>
    <property type="molecule type" value="Genomic_DNA"/>
</dbReference>
<feature type="signal peptide" evidence="1">
    <location>
        <begin position="1"/>
        <end position="22"/>
    </location>
</feature>
<keyword evidence="1" id="KW-0732">Signal</keyword>
<dbReference type="OrthoDB" id="5319191at2759"/>
<proteinExistence type="predicted"/>
<name>M7T1S3_EUTLA</name>
<dbReference type="eggNOG" id="ENOG502SHSP">
    <property type="taxonomic scope" value="Eukaryota"/>
</dbReference>